<dbReference type="NCBIfam" id="TIGR00606">
    <property type="entry name" value="rad50"/>
    <property type="match status" value="1"/>
</dbReference>
<evidence type="ECO:0000256" key="14">
    <source>
        <dbReference type="ARBA" id="ARBA00023204"/>
    </source>
</evidence>
<dbReference type="PANTHER" id="PTHR18867:SF12">
    <property type="entry name" value="DNA REPAIR PROTEIN RAD50"/>
    <property type="match status" value="1"/>
</dbReference>
<dbReference type="Pfam" id="PF13558">
    <property type="entry name" value="SbcC_Walker_B"/>
    <property type="match status" value="1"/>
</dbReference>
<dbReference type="InterPro" id="IPR013134">
    <property type="entry name" value="Zn_hook_RAD50"/>
</dbReference>
<dbReference type="Pfam" id="PF13476">
    <property type="entry name" value="AAA_23"/>
    <property type="match status" value="1"/>
</dbReference>
<evidence type="ECO:0000256" key="17">
    <source>
        <dbReference type="ARBA" id="ARBA00049360"/>
    </source>
</evidence>
<comment type="subcellular location">
    <subcellularLocation>
        <location evidence="3">Chromosome</location>
    </subcellularLocation>
    <subcellularLocation>
        <location evidence="2">Nucleus</location>
    </subcellularLocation>
</comment>
<gene>
    <name evidence="22" type="ORF">DGAL_LOCUS13661</name>
</gene>
<dbReference type="Gene3D" id="3.40.50.300">
    <property type="entry name" value="P-loop containing nucleotide triphosphate hydrolases"/>
    <property type="match status" value="2"/>
</dbReference>
<dbReference type="GO" id="GO:0070192">
    <property type="term" value="P:chromosome organization involved in meiotic cell cycle"/>
    <property type="evidence" value="ECO:0007669"/>
    <property type="project" value="TreeGrafter"/>
</dbReference>
<evidence type="ECO:0000256" key="7">
    <source>
        <dbReference type="ARBA" id="ARBA00022741"/>
    </source>
</evidence>
<feature type="coiled-coil region" evidence="19">
    <location>
        <begin position="952"/>
        <end position="1092"/>
    </location>
</feature>
<comment type="similarity">
    <text evidence="4">Belongs to the SMC family. RAD50 subfamily.</text>
</comment>
<feature type="domain" description="Zinc-hook" evidence="21">
    <location>
        <begin position="647"/>
        <end position="747"/>
    </location>
</feature>
<evidence type="ECO:0000313" key="22">
    <source>
        <dbReference type="EMBL" id="CAH0110160.1"/>
    </source>
</evidence>
<dbReference type="GO" id="GO:0051880">
    <property type="term" value="F:G-quadruplex DNA binding"/>
    <property type="evidence" value="ECO:0007669"/>
    <property type="project" value="TreeGrafter"/>
</dbReference>
<evidence type="ECO:0000256" key="16">
    <source>
        <dbReference type="ARBA" id="ARBA00023254"/>
    </source>
</evidence>
<feature type="coiled-coil region" evidence="19">
    <location>
        <begin position="401"/>
        <end position="514"/>
    </location>
</feature>
<protein>
    <recommendedName>
        <fullName evidence="21">Zinc-hook domain-containing protein</fullName>
    </recommendedName>
</protein>
<feature type="compositionally biased region" description="Polar residues" evidence="20">
    <location>
        <begin position="386"/>
        <end position="400"/>
    </location>
</feature>
<keyword evidence="16" id="KW-0469">Meiosis</keyword>
<keyword evidence="6 18" id="KW-0479">Metal-binding</keyword>
<keyword evidence="8" id="KW-0227">DNA damage</keyword>
<comment type="caution">
    <text evidence="22">The sequence shown here is derived from an EMBL/GenBank/DDBJ whole genome shotgun (WGS) entry which is preliminary data.</text>
</comment>
<keyword evidence="13 19" id="KW-0175">Coiled coil</keyword>
<proteinExistence type="inferred from homology"/>
<sequence>MSRIDQLSIQGIRNFSSDSAEVIRFEPPVTLILGKNGSGKTTIIESLKYATTGEVPAGTSRGQSFIHDPNLSTKKISIGCVKLQFFDEQNNKFIVTRSMEARIQKSKMDFKTMDGTISKVQPDGTLNSNKNKINDLNTFVCNTLGVSKALLNNVLFCHQEDSNWPLDEAKKVKDKFDDIFNTTRYVKCQEEIRKQITEVKAKMKDIEKMVDRYKMQKDQAEEFQNDQRRHSERKANLEAEMEQLQKNKTELDAKLKQSMDQYREAEKTKGEIQRKKVRMEELERNRHDLESDITRVIAASVEDLEREIKRFQMTKGEREKELNVLQRELQQVDQDGKINAVAQQEKLVQLGKLQSEEEQHNNRVKERDRLLNNLARTYQWPGHSAYPSNQSLSPGEVSQYQQQLKQTVEQEKHKESVLKQELENEERRLLNSLNKLREECVRLEQDIKMKESFLSTCQRELSEVEAKLDAMEENSRQMTILERQQMEAQALVDRAKHELNEAELIRDIDRAKSEKVIQEAELDHCRSQLKKVMSQRDIRVKLEMHQKDLSSKRTQERRLMSRETVEDAIKILVGDNANTDNLLSYYNGRLKSITVSLSNKQQNLTKLGQEGATCEANLRNIRNQLETKQSELSAHLQKLKDAGSSGAAELENDIARLALEIQDLDDQRGLVHGSEKMYNYFIEKIEKQREHSDCPLCHREFDDSDESIVLVDELKGRVEAMPTKKADLDRKIAEKKSKHGQLLQLRPVAQSVAKLAEQEIPKLQSGLKDLESRSSTIQVELRDLEESIEFLKNEEDIGKKAHPEIIQLDALKTDIKKLQSQVDNIQTQLGHSGAEGGLTVEEVQEQVEKAEASYRLTTQSIESMNEKYNGHQNKLTQLQQNVNRLMERKLQMNNNLQQRGNLLERKTTLEADIEKARLDVEEWKQNLQPMVTKQIAAQSTHVDAQKKRNVLTEQSRRKIEELLNQLRALTSLDKEIEKWDTDGKFGQLKHRQQDVERLKTEKLALEQRKKEIQENSKKIELALSNCENEERNLRNNLKLIVNATERQIVKQELDDLTAVLETFKLHQLVKEIQGLEAQLERCKIRLGELNGTFQEIKKSIHELEMKLQREEFASAEERYLDQVKDFEIHQCISEDLGNFYYALESALMKFHKERMSVINRMVREMWHSTYKGKDIDYVEIRAEETAGIGMNARRQYNYKVVMVKNGVEMDMRGRCSAGQKVLASLIIRMALAEAFSSKCGVLALDEPTTNLDEDNIASLSDTILELSNAITRQKRKFQLIVITHDEKFLERMSRDKRMERFYRVDRNRFNLSEIRQYDVMGGSQSANIAKKMLK</sequence>
<evidence type="ECO:0000256" key="11">
    <source>
        <dbReference type="ARBA" id="ARBA00022840"/>
    </source>
</evidence>
<keyword evidence="14" id="KW-0234">DNA repair</keyword>
<evidence type="ECO:0000256" key="15">
    <source>
        <dbReference type="ARBA" id="ARBA00023242"/>
    </source>
</evidence>
<evidence type="ECO:0000256" key="1">
    <source>
        <dbReference type="ARBA" id="ARBA00001947"/>
    </source>
</evidence>
<feature type="binding site" evidence="18">
    <location>
        <position position="697"/>
    </location>
    <ligand>
        <name>Zn(2+)</name>
        <dbReference type="ChEBI" id="CHEBI:29105"/>
    </ligand>
</feature>
<evidence type="ECO:0000256" key="5">
    <source>
        <dbReference type="ARBA" id="ARBA00022454"/>
    </source>
</evidence>
<evidence type="ECO:0000256" key="3">
    <source>
        <dbReference type="ARBA" id="ARBA00004286"/>
    </source>
</evidence>
<dbReference type="GO" id="GO:0000794">
    <property type="term" value="C:condensed nuclear chromosome"/>
    <property type="evidence" value="ECO:0007669"/>
    <property type="project" value="TreeGrafter"/>
</dbReference>
<accession>A0A8J2S688</accession>
<keyword evidence="15" id="KW-0539">Nucleus</keyword>
<evidence type="ECO:0000256" key="2">
    <source>
        <dbReference type="ARBA" id="ARBA00004123"/>
    </source>
</evidence>
<dbReference type="GO" id="GO:0016887">
    <property type="term" value="F:ATP hydrolysis activity"/>
    <property type="evidence" value="ECO:0007669"/>
    <property type="project" value="InterPro"/>
</dbReference>
<evidence type="ECO:0000256" key="12">
    <source>
        <dbReference type="ARBA" id="ARBA00022842"/>
    </source>
</evidence>
<dbReference type="SUPFAM" id="SSF52540">
    <property type="entry name" value="P-loop containing nucleoside triphosphate hydrolases"/>
    <property type="match status" value="1"/>
</dbReference>
<evidence type="ECO:0000256" key="19">
    <source>
        <dbReference type="SAM" id="Coils"/>
    </source>
</evidence>
<feature type="binding site" evidence="18">
    <location>
        <position position="694"/>
    </location>
    <ligand>
        <name>Zn(2+)</name>
        <dbReference type="ChEBI" id="CHEBI:29105"/>
    </ligand>
</feature>
<keyword evidence="23" id="KW-1185">Reference proteome</keyword>
<dbReference type="InterPro" id="IPR004584">
    <property type="entry name" value="Rad50_eukaryotes"/>
</dbReference>
<feature type="coiled-coil region" evidence="19">
    <location>
        <begin position="189"/>
        <end position="373"/>
    </location>
</feature>
<evidence type="ECO:0000256" key="8">
    <source>
        <dbReference type="ARBA" id="ARBA00022763"/>
    </source>
</evidence>
<comment type="cofactor">
    <cofactor evidence="1">
        <name>Zn(2+)</name>
        <dbReference type="ChEBI" id="CHEBI:29105"/>
    </cofactor>
</comment>
<feature type="region of interest" description="Disordered" evidence="20">
    <location>
        <begin position="381"/>
        <end position="400"/>
    </location>
</feature>
<dbReference type="PROSITE" id="PS51131">
    <property type="entry name" value="ZN_HOOK"/>
    <property type="match status" value="1"/>
</dbReference>
<dbReference type="GO" id="GO:0006302">
    <property type="term" value="P:double-strand break repair"/>
    <property type="evidence" value="ECO:0007669"/>
    <property type="project" value="InterPro"/>
</dbReference>
<dbReference type="FunFam" id="3.40.50.300:FF:001805">
    <property type="entry name" value="Similar to DNA repair protein rad50"/>
    <property type="match status" value="1"/>
</dbReference>
<dbReference type="PANTHER" id="PTHR18867">
    <property type="entry name" value="RAD50"/>
    <property type="match status" value="1"/>
</dbReference>
<keyword evidence="10 18" id="KW-0862">Zinc</keyword>
<evidence type="ECO:0000256" key="18">
    <source>
        <dbReference type="PROSITE-ProRule" id="PRU00471"/>
    </source>
</evidence>
<dbReference type="GO" id="GO:0030870">
    <property type="term" value="C:Mre11 complex"/>
    <property type="evidence" value="ECO:0007669"/>
    <property type="project" value="InterPro"/>
</dbReference>
<dbReference type="Proteomes" id="UP000789390">
    <property type="component" value="Unassembled WGS sequence"/>
</dbReference>
<dbReference type="GO" id="GO:0003691">
    <property type="term" value="F:double-stranded telomeric DNA binding"/>
    <property type="evidence" value="ECO:0007669"/>
    <property type="project" value="TreeGrafter"/>
</dbReference>
<dbReference type="EMBL" id="CAKKLH010000300">
    <property type="protein sequence ID" value="CAH0110160.1"/>
    <property type="molecule type" value="Genomic_DNA"/>
</dbReference>
<feature type="coiled-coil region" evidence="19">
    <location>
        <begin position="753"/>
        <end position="926"/>
    </location>
</feature>
<evidence type="ECO:0000256" key="13">
    <source>
        <dbReference type="ARBA" id="ARBA00023054"/>
    </source>
</evidence>
<reference evidence="22" key="1">
    <citation type="submission" date="2021-11" db="EMBL/GenBank/DDBJ databases">
        <authorList>
            <person name="Schell T."/>
        </authorList>
    </citation>
    <scope>NUCLEOTIDE SEQUENCE</scope>
    <source>
        <strain evidence="22">M5</strain>
    </source>
</reference>
<evidence type="ECO:0000256" key="10">
    <source>
        <dbReference type="ARBA" id="ARBA00022833"/>
    </source>
</evidence>
<keyword evidence="11" id="KW-0067">ATP-binding</keyword>
<organism evidence="22 23">
    <name type="scientific">Daphnia galeata</name>
    <dbReference type="NCBI Taxonomy" id="27404"/>
    <lineage>
        <taxon>Eukaryota</taxon>
        <taxon>Metazoa</taxon>
        <taxon>Ecdysozoa</taxon>
        <taxon>Arthropoda</taxon>
        <taxon>Crustacea</taxon>
        <taxon>Branchiopoda</taxon>
        <taxon>Diplostraca</taxon>
        <taxon>Cladocera</taxon>
        <taxon>Anomopoda</taxon>
        <taxon>Daphniidae</taxon>
        <taxon>Daphnia</taxon>
    </lineage>
</organism>
<keyword evidence="12" id="KW-0460">Magnesium</keyword>
<dbReference type="GO" id="GO:0007004">
    <property type="term" value="P:telomere maintenance via telomerase"/>
    <property type="evidence" value="ECO:0007669"/>
    <property type="project" value="TreeGrafter"/>
</dbReference>
<evidence type="ECO:0000256" key="20">
    <source>
        <dbReference type="SAM" id="MobiDB-lite"/>
    </source>
</evidence>
<dbReference type="InterPro" id="IPR038729">
    <property type="entry name" value="Rad50/SbcC_AAA"/>
</dbReference>
<dbReference type="InterPro" id="IPR027417">
    <property type="entry name" value="P-loop_NTPase"/>
</dbReference>
<evidence type="ECO:0000256" key="9">
    <source>
        <dbReference type="ARBA" id="ARBA00022801"/>
    </source>
</evidence>
<keyword evidence="9" id="KW-0378">Hydrolase</keyword>
<evidence type="ECO:0000259" key="21">
    <source>
        <dbReference type="PROSITE" id="PS51131"/>
    </source>
</evidence>
<keyword evidence="7" id="KW-0547">Nucleotide-binding</keyword>
<evidence type="ECO:0000256" key="6">
    <source>
        <dbReference type="ARBA" id="ARBA00022723"/>
    </source>
</evidence>
<dbReference type="GO" id="GO:0046872">
    <property type="term" value="F:metal ion binding"/>
    <property type="evidence" value="ECO:0007669"/>
    <property type="project" value="UniProtKB-UniRule"/>
</dbReference>
<comment type="catalytic activity">
    <reaction evidence="17">
        <text>ATP + H2O = ADP + phosphate + H(+)</text>
        <dbReference type="Rhea" id="RHEA:13065"/>
        <dbReference type="ChEBI" id="CHEBI:15377"/>
        <dbReference type="ChEBI" id="CHEBI:15378"/>
        <dbReference type="ChEBI" id="CHEBI:30616"/>
        <dbReference type="ChEBI" id="CHEBI:43474"/>
        <dbReference type="ChEBI" id="CHEBI:456216"/>
    </reaction>
</comment>
<dbReference type="GO" id="GO:0043047">
    <property type="term" value="F:single-stranded telomeric DNA binding"/>
    <property type="evidence" value="ECO:0007669"/>
    <property type="project" value="TreeGrafter"/>
</dbReference>
<evidence type="ECO:0000256" key="4">
    <source>
        <dbReference type="ARBA" id="ARBA00009439"/>
    </source>
</evidence>
<evidence type="ECO:0000313" key="23">
    <source>
        <dbReference type="Proteomes" id="UP000789390"/>
    </source>
</evidence>
<dbReference type="OrthoDB" id="18797at2759"/>
<name>A0A8J2S688_9CRUS</name>
<dbReference type="GO" id="GO:0005524">
    <property type="term" value="F:ATP binding"/>
    <property type="evidence" value="ECO:0007669"/>
    <property type="project" value="UniProtKB-KW"/>
</dbReference>
<keyword evidence="5" id="KW-0158">Chromosome</keyword>
<feature type="coiled-coil region" evidence="19">
    <location>
        <begin position="618"/>
        <end position="667"/>
    </location>
</feature>
<dbReference type="GO" id="GO:0000722">
    <property type="term" value="P:telomere maintenance via recombination"/>
    <property type="evidence" value="ECO:0007669"/>
    <property type="project" value="TreeGrafter"/>
</dbReference>